<dbReference type="CDD" id="cd17541">
    <property type="entry name" value="REC_CheB-like"/>
    <property type="match status" value="1"/>
</dbReference>
<accession>A0A8J7LV22</accession>
<dbReference type="PANTHER" id="PTHR42872">
    <property type="entry name" value="PROTEIN-GLUTAMATE METHYLESTERASE/PROTEIN-GLUTAMINE GLUTAMINASE"/>
    <property type="match status" value="1"/>
</dbReference>
<sequence>MIRVLVVEDSMTVRQALVEIFGSDPELCVVGTAGTGEEAVRQAQSLKPDVITMDIKMPGMDGFEATRAIMSSAPAPIVIVSGKVDPKDSGTLFRMMEAGALMVLPKPAPVGDPDFADSVARLIRNVKLMSEIKVVRRIPSRDAAPLAPPPLLRPAPALRPRVIAIGASAGGPPLLQRILSRLQPPFAAPILIVQHMTEGFTENFASWLAQSARLPVRLAEQGGAMLPGTVYIAPDGYHLEVAGDRLSLSSAPPENGLRPAVARLFRSVAEQFGRQAAGVLLTGMGRDGAAELKLMRDRGGLTVVQDRESAVVYGMPGEALRLDAADYVLPPEEIIALLERLGGKEPGYV</sequence>
<dbReference type="AlphaFoldDB" id="A0A8J7LV22"/>
<proteinExistence type="inferred from homology"/>
<dbReference type="PROSITE" id="PS50110">
    <property type="entry name" value="RESPONSE_REGULATORY"/>
    <property type="match status" value="1"/>
</dbReference>
<evidence type="ECO:0000256" key="7">
    <source>
        <dbReference type="PROSITE-ProRule" id="PRU00169"/>
    </source>
</evidence>
<organism evidence="10 11">
    <name type="scientific">Geomesophilobacter sediminis</name>
    <dbReference type="NCBI Taxonomy" id="2798584"/>
    <lineage>
        <taxon>Bacteria</taxon>
        <taxon>Pseudomonadati</taxon>
        <taxon>Thermodesulfobacteriota</taxon>
        <taxon>Desulfuromonadia</taxon>
        <taxon>Geobacterales</taxon>
        <taxon>Geobacteraceae</taxon>
        <taxon>Geomesophilobacter</taxon>
    </lineage>
</organism>
<dbReference type="GO" id="GO:0008984">
    <property type="term" value="F:protein-glutamate methylesterase activity"/>
    <property type="evidence" value="ECO:0007669"/>
    <property type="project" value="UniProtKB-UniRule"/>
</dbReference>
<dbReference type="InterPro" id="IPR011006">
    <property type="entry name" value="CheY-like_superfamily"/>
</dbReference>
<reference evidence="10" key="1">
    <citation type="submission" date="2020-12" db="EMBL/GenBank/DDBJ databases">
        <title>Geomonas sp. Red875, isolated from river sediment.</title>
        <authorList>
            <person name="Xu Z."/>
            <person name="Zhang Z."/>
            <person name="Masuda Y."/>
            <person name="Itoh H."/>
            <person name="Senoo K."/>
        </authorList>
    </citation>
    <scope>NUCLEOTIDE SEQUENCE</scope>
    <source>
        <strain evidence="10">Red875</strain>
    </source>
</reference>
<evidence type="ECO:0000256" key="4">
    <source>
        <dbReference type="ARBA" id="ARBA00048267"/>
    </source>
</evidence>
<keyword evidence="10" id="KW-0489">Methyltransferase</keyword>
<evidence type="ECO:0000256" key="1">
    <source>
        <dbReference type="ARBA" id="ARBA00022490"/>
    </source>
</evidence>
<dbReference type="PROSITE" id="PS50122">
    <property type="entry name" value="CHEB"/>
    <property type="match status" value="1"/>
</dbReference>
<comment type="caution">
    <text evidence="10">The sequence shown here is derived from an EMBL/GenBank/DDBJ whole genome shotgun (WGS) entry which is preliminary data.</text>
</comment>
<dbReference type="HAMAP" id="MF_00099">
    <property type="entry name" value="CheB_chemtxs"/>
    <property type="match status" value="1"/>
</dbReference>
<dbReference type="Gene3D" id="3.40.50.180">
    <property type="entry name" value="Methylesterase CheB, C-terminal domain"/>
    <property type="match status" value="1"/>
</dbReference>
<feature type="active site" evidence="5 6">
    <location>
        <position position="195"/>
    </location>
</feature>
<dbReference type="PANTHER" id="PTHR42872:SF6">
    <property type="entry name" value="PROTEIN-GLUTAMATE METHYLESTERASE_PROTEIN-GLUTAMINE GLUTAMINASE"/>
    <property type="match status" value="1"/>
</dbReference>
<comment type="PTM">
    <text evidence="5">Phosphorylated by CheA. Phosphorylation of the N-terminal regulatory domain activates the methylesterase activity.</text>
</comment>
<dbReference type="Pfam" id="PF01339">
    <property type="entry name" value="CheB_methylest"/>
    <property type="match status" value="1"/>
</dbReference>
<comment type="catalytic activity">
    <reaction evidence="4 5">
        <text>[protein]-L-glutamate 5-O-methyl ester + H2O = L-glutamyl-[protein] + methanol + H(+)</text>
        <dbReference type="Rhea" id="RHEA:23236"/>
        <dbReference type="Rhea" id="RHEA-COMP:10208"/>
        <dbReference type="Rhea" id="RHEA-COMP:10311"/>
        <dbReference type="ChEBI" id="CHEBI:15377"/>
        <dbReference type="ChEBI" id="CHEBI:15378"/>
        <dbReference type="ChEBI" id="CHEBI:17790"/>
        <dbReference type="ChEBI" id="CHEBI:29973"/>
        <dbReference type="ChEBI" id="CHEBI:82795"/>
        <dbReference type="EC" id="3.1.1.61"/>
    </reaction>
</comment>
<dbReference type="GO" id="GO:0050568">
    <property type="term" value="F:protein-glutamine glutaminase activity"/>
    <property type="evidence" value="ECO:0007669"/>
    <property type="project" value="UniProtKB-UniRule"/>
</dbReference>
<keyword evidence="1 5" id="KW-0963">Cytoplasm</keyword>
<evidence type="ECO:0000256" key="2">
    <source>
        <dbReference type="ARBA" id="ARBA00022500"/>
    </source>
</evidence>
<comment type="similarity">
    <text evidence="5">Belongs to the CheB family.</text>
</comment>
<keyword evidence="11" id="KW-1185">Reference proteome</keyword>
<evidence type="ECO:0000256" key="6">
    <source>
        <dbReference type="PROSITE-ProRule" id="PRU00050"/>
    </source>
</evidence>
<evidence type="ECO:0000259" key="8">
    <source>
        <dbReference type="PROSITE" id="PS50110"/>
    </source>
</evidence>
<dbReference type="SUPFAM" id="SSF52172">
    <property type="entry name" value="CheY-like"/>
    <property type="match status" value="1"/>
</dbReference>
<dbReference type="PIRSF" id="PIRSF000876">
    <property type="entry name" value="RR_chemtxs_CheB"/>
    <property type="match status" value="1"/>
</dbReference>
<dbReference type="NCBIfam" id="NF001965">
    <property type="entry name" value="PRK00742.1"/>
    <property type="match status" value="1"/>
</dbReference>
<dbReference type="GO" id="GO:0006935">
    <property type="term" value="P:chemotaxis"/>
    <property type="evidence" value="ECO:0007669"/>
    <property type="project" value="UniProtKB-UniRule"/>
</dbReference>
<comment type="function">
    <text evidence="5">Involved in chemotaxis. Part of a chemotaxis signal transduction system that modulates chemotaxis in response to various stimuli. Catalyzes the demethylation of specific methylglutamate residues introduced into the chemoreceptors (methyl-accepting chemotaxis proteins or MCP) by CheR. Also mediates the irreversible deamidation of specific glutamine residues to glutamic acid.</text>
</comment>
<comment type="catalytic activity">
    <reaction evidence="5">
        <text>L-glutaminyl-[protein] + H2O = L-glutamyl-[protein] + NH4(+)</text>
        <dbReference type="Rhea" id="RHEA:16441"/>
        <dbReference type="Rhea" id="RHEA-COMP:10207"/>
        <dbReference type="Rhea" id="RHEA-COMP:10208"/>
        <dbReference type="ChEBI" id="CHEBI:15377"/>
        <dbReference type="ChEBI" id="CHEBI:28938"/>
        <dbReference type="ChEBI" id="CHEBI:29973"/>
        <dbReference type="ChEBI" id="CHEBI:30011"/>
        <dbReference type="EC" id="3.5.1.44"/>
    </reaction>
</comment>
<keyword evidence="2 5" id="KW-0145">Chemotaxis</keyword>
<dbReference type="CDD" id="cd16432">
    <property type="entry name" value="CheB_Rec"/>
    <property type="match status" value="1"/>
</dbReference>
<name>A0A8J7LV22_9BACT</name>
<keyword evidence="5 7" id="KW-0597">Phosphoprotein</keyword>
<dbReference type="SUPFAM" id="SSF52738">
    <property type="entry name" value="Methylesterase CheB, C-terminal domain"/>
    <property type="match status" value="1"/>
</dbReference>
<dbReference type="GO" id="GO:0000156">
    <property type="term" value="F:phosphorelay response regulator activity"/>
    <property type="evidence" value="ECO:0007669"/>
    <property type="project" value="InterPro"/>
</dbReference>
<comment type="domain">
    <text evidence="5">Contains a C-terminal catalytic domain, and an N-terminal region which modulates catalytic activity.</text>
</comment>
<dbReference type="GO" id="GO:0032259">
    <property type="term" value="P:methylation"/>
    <property type="evidence" value="ECO:0007669"/>
    <property type="project" value="UniProtKB-KW"/>
</dbReference>
<feature type="active site" evidence="5 6">
    <location>
        <position position="287"/>
    </location>
</feature>
<dbReference type="EC" id="3.5.1.44" evidence="5"/>
<evidence type="ECO:0000313" key="10">
    <source>
        <dbReference type="EMBL" id="MBJ6725309.1"/>
    </source>
</evidence>
<keyword evidence="3 5" id="KW-0378">Hydrolase</keyword>
<dbReference type="GO" id="GO:0008168">
    <property type="term" value="F:methyltransferase activity"/>
    <property type="evidence" value="ECO:0007669"/>
    <property type="project" value="UniProtKB-KW"/>
</dbReference>
<evidence type="ECO:0000256" key="5">
    <source>
        <dbReference type="HAMAP-Rule" id="MF_00099"/>
    </source>
</evidence>
<dbReference type="Gene3D" id="3.40.50.2300">
    <property type="match status" value="1"/>
</dbReference>
<evidence type="ECO:0000259" key="9">
    <source>
        <dbReference type="PROSITE" id="PS50122"/>
    </source>
</evidence>
<dbReference type="RefSeq" id="WP_199384195.1">
    <property type="nucleotide sequence ID" value="NZ_JAEMHM010000008.1"/>
</dbReference>
<evidence type="ECO:0000313" key="11">
    <source>
        <dbReference type="Proteomes" id="UP000636888"/>
    </source>
</evidence>
<feature type="modified residue" description="4-aspartylphosphate" evidence="5 7">
    <location>
        <position position="54"/>
    </location>
</feature>
<keyword evidence="10" id="KW-0808">Transferase</keyword>
<protein>
    <recommendedName>
        <fullName evidence="5">Protein-glutamate methylesterase/protein-glutamine glutaminase</fullName>
        <ecNumber evidence="5">3.1.1.61</ecNumber>
        <ecNumber evidence="5">3.5.1.44</ecNumber>
    </recommendedName>
</protein>
<feature type="active site" evidence="5 6">
    <location>
        <position position="168"/>
    </location>
</feature>
<feature type="domain" description="Response regulatory" evidence="8">
    <location>
        <begin position="3"/>
        <end position="121"/>
    </location>
</feature>
<dbReference type="InterPro" id="IPR001789">
    <property type="entry name" value="Sig_transdc_resp-reg_receiver"/>
</dbReference>
<feature type="domain" description="CheB-type methylesterase" evidence="9">
    <location>
        <begin position="156"/>
        <end position="338"/>
    </location>
</feature>
<dbReference type="EC" id="3.1.1.61" evidence="5"/>
<dbReference type="Proteomes" id="UP000636888">
    <property type="component" value="Unassembled WGS sequence"/>
</dbReference>
<dbReference type="SMART" id="SM00448">
    <property type="entry name" value="REC"/>
    <property type="match status" value="1"/>
</dbReference>
<dbReference type="InterPro" id="IPR008248">
    <property type="entry name" value="CheB-like"/>
</dbReference>
<gene>
    <name evidence="5 10" type="primary">cheB</name>
    <name evidence="10" type="ORF">JFN93_11360</name>
</gene>
<comment type="subcellular location">
    <subcellularLocation>
        <location evidence="5">Cytoplasm</location>
    </subcellularLocation>
</comment>
<evidence type="ECO:0000256" key="3">
    <source>
        <dbReference type="ARBA" id="ARBA00022801"/>
    </source>
</evidence>
<dbReference type="EMBL" id="JAEMHM010000008">
    <property type="protein sequence ID" value="MBJ6725309.1"/>
    <property type="molecule type" value="Genomic_DNA"/>
</dbReference>
<dbReference type="InterPro" id="IPR000673">
    <property type="entry name" value="Sig_transdc_resp-reg_Me-estase"/>
</dbReference>
<dbReference type="GO" id="GO:0005737">
    <property type="term" value="C:cytoplasm"/>
    <property type="evidence" value="ECO:0007669"/>
    <property type="project" value="UniProtKB-SubCell"/>
</dbReference>
<dbReference type="InterPro" id="IPR035909">
    <property type="entry name" value="CheB_C"/>
</dbReference>
<dbReference type="Pfam" id="PF00072">
    <property type="entry name" value="Response_reg"/>
    <property type="match status" value="1"/>
</dbReference>